<keyword evidence="2" id="KW-0732">Signal</keyword>
<reference evidence="3 4" key="1">
    <citation type="submission" date="2019-03" db="EMBL/GenBank/DDBJ databases">
        <title>Genomic Encyclopedia of Type Strains, Phase IV (KMG-IV): sequencing the most valuable type-strain genomes for metagenomic binning, comparative biology and taxonomic classification.</title>
        <authorList>
            <person name="Goeker M."/>
        </authorList>
    </citation>
    <scope>NUCLEOTIDE SEQUENCE [LARGE SCALE GENOMIC DNA]</scope>
    <source>
        <strain evidence="3 4">DSM 15505</strain>
    </source>
</reference>
<protein>
    <recommendedName>
        <fullName evidence="5">Spy/CpxP family protein refolding chaperone</fullName>
    </recommendedName>
</protein>
<keyword evidence="4" id="KW-1185">Reference proteome</keyword>
<evidence type="ECO:0000313" key="3">
    <source>
        <dbReference type="EMBL" id="TDT44224.1"/>
    </source>
</evidence>
<evidence type="ECO:0000256" key="2">
    <source>
        <dbReference type="SAM" id="SignalP"/>
    </source>
</evidence>
<name>A0A4R7K1J7_9GAMM</name>
<evidence type="ECO:0000313" key="4">
    <source>
        <dbReference type="Proteomes" id="UP000295830"/>
    </source>
</evidence>
<feature type="chain" id="PRO_5020433410" description="Spy/CpxP family protein refolding chaperone" evidence="2">
    <location>
        <begin position="25"/>
        <end position="115"/>
    </location>
</feature>
<sequence length="115" mass="13493">MHNMRIIQLLALMIVLLMAAPAIASSHKDKEHKGGGHQMNPKAMCEQMKRMKAMHGGQSMGMGKDMMKERRKEMVERLDLTEEQQQELQAMHEEHREKMQKRMEKMKERCANMDN</sequence>
<evidence type="ECO:0008006" key="5">
    <source>
        <dbReference type="Google" id="ProtNLM"/>
    </source>
</evidence>
<dbReference type="Gene3D" id="1.20.120.1490">
    <property type="match status" value="1"/>
</dbReference>
<dbReference type="EMBL" id="SOAX01000001">
    <property type="protein sequence ID" value="TDT44224.1"/>
    <property type="molecule type" value="Genomic_DNA"/>
</dbReference>
<dbReference type="Proteomes" id="UP000295830">
    <property type="component" value="Unassembled WGS sequence"/>
</dbReference>
<evidence type="ECO:0000256" key="1">
    <source>
        <dbReference type="SAM" id="MobiDB-lite"/>
    </source>
</evidence>
<dbReference type="AlphaFoldDB" id="A0A4R7K1J7"/>
<organism evidence="3 4">
    <name type="scientific">Halospina denitrificans</name>
    <dbReference type="NCBI Taxonomy" id="332522"/>
    <lineage>
        <taxon>Bacteria</taxon>
        <taxon>Pseudomonadati</taxon>
        <taxon>Pseudomonadota</taxon>
        <taxon>Gammaproteobacteria</taxon>
        <taxon>Halospina</taxon>
    </lineage>
</organism>
<comment type="caution">
    <text evidence="3">The sequence shown here is derived from an EMBL/GenBank/DDBJ whole genome shotgun (WGS) entry which is preliminary data.</text>
</comment>
<feature type="region of interest" description="Disordered" evidence="1">
    <location>
        <begin position="89"/>
        <end position="115"/>
    </location>
</feature>
<feature type="compositionally biased region" description="Basic and acidic residues" evidence="1">
    <location>
        <begin position="90"/>
        <end position="115"/>
    </location>
</feature>
<proteinExistence type="predicted"/>
<feature type="signal peptide" evidence="2">
    <location>
        <begin position="1"/>
        <end position="24"/>
    </location>
</feature>
<dbReference type="RefSeq" id="WP_133734628.1">
    <property type="nucleotide sequence ID" value="NZ_SOAX01000001.1"/>
</dbReference>
<accession>A0A4R7K1J7</accession>
<gene>
    <name evidence="3" type="ORF">DES49_0324</name>
</gene>